<reference evidence="4" key="1">
    <citation type="journal article" date="2019" name="Int. J. Syst. Evol. Microbiol.">
        <title>The Global Catalogue of Microorganisms (GCM) 10K type strain sequencing project: providing services to taxonomists for standard genome sequencing and annotation.</title>
        <authorList>
            <consortium name="The Broad Institute Genomics Platform"/>
            <consortium name="The Broad Institute Genome Sequencing Center for Infectious Disease"/>
            <person name="Wu L."/>
            <person name="Ma J."/>
        </authorList>
    </citation>
    <scope>NUCLEOTIDE SEQUENCE [LARGE SCALE GENOMIC DNA]</scope>
    <source>
        <strain evidence="4">CECT 7131</strain>
    </source>
</reference>
<dbReference type="Pfam" id="PF00296">
    <property type="entry name" value="Bac_luciferase"/>
    <property type="match status" value="1"/>
</dbReference>
<dbReference type="InterPro" id="IPR050564">
    <property type="entry name" value="F420-G6PD/mer"/>
</dbReference>
<dbReference type="PANTHER" id="PTHR43244:SF1">
    <property type="entry name" value="5,10-METHYLENETETRAHYDROMETHANOPTERIN REDUCTASE"/>
    <property type="match status" value="1"/>
</dbReference>
<dbReference type="Proteomes" id="UP001529369">
    <property type="component" value="Unassembled WGS sequence"/>
</dbReference>
<evidence type="ECO:0000313" key="3">
    <source>
        <dbReference type="EMBL" id="MDN3563190.1"/>
    </source>
</evidence>
<protein>
    <submittedName>
        <fullName evidence="3">TIGR03557 family F420-dependent LLM class oxidoreductase</fullName>
        <ecNumber evidence="3">1.-.-.-</ecNumber>
    </submittedName>
</protein>
<keyword evidence="1 3" id="KW-0560">Oxidoreductase</keyword>
<dbReference type="SUPFAM" id="SSF51679">
    <property type="entry name" value="Bacterial luciferase-like"/>
    <property type="match status" value="1"/>
</dbReference>
<evidence type="ECO:0000313" key="4">
    <source>
        <dbReference type="Proteomes" id="UP001529369"/>
    </source>
</evidence>
<evidence type="ECO:0000256" key="1">
    <source>
        <dbReference type="ARBA" id="ARBA00023002"/>
    </source>
</evidence>
<evidence type="ECO:0000259" key="2">
    <source>
        <dbReference type="Pfam" id="PF00296"/>
    </source>
</evidence>
<keyword evidence="4" id="KW-1185">Reference proteome</keyword>
<dbReference type="InterPro" id="IPR036661">
    <property type="entry name" value="Luciferase-like_sf"/>
</dbReference>
<dbReference type="InterPro" id="IPR011251">
    <property type="entry name" value="Luciferase-like_dom"/>
</dbReference>
<feature type="domain" description="Luciferase-like" evidence="2">
    <location>
        <begin position="19"/>
        <end position="299"/>
    </location>
</feature>
<dbReference type="RefSeq" id="WP_290314928.1">
    <property type="nucleotide sequence ID" value="NZ_JAUFPN010000020.1"/>
</dbReference>
<sequence length="326" mass="35529">MADTEAARMVKLGYKLMSEEHGPKALVRNLQRAEEAGFDFAAISDHFSPWIEEQGHAPLAWSVLGALAQATSRIGLMTAVTCPIQRYHPAIIAQGAATIGLLSDDRFTLGLGAGERLNEHVTGAGWPGTAERHERLSEAIEIIQGLLGAEITNYRGQHFQLDHAKLFDRPERKVPVILAAGGPEAARMAARKSEGLIATEPRRDLIEAYRGAGGTGPCYAEVSVCWAASEAEAQRTAHHYFRWSVTGWPVQMELPSVEAFAAATKHVTPEMVAENVACGPDPSRFLANLGKFREAGFDHLILTQVGPQQAEFIDFFQRELAPKLRG</sequence>
<dbReference type="InterPro" id="IPR019945">
    <property type="entry name" value="F420_G6P_DH-rel"/>
</dbReference>
<dbReference type="EC" id="1.-.-.-" evidence="3"/>
<dbReference type="PANTHER" id="PTHR43244">
    <property type="match status" value="1"/>
</dbReference>
<gene>
    <name evidence="3" type="ORF">QWZ14_02210</name>
</gene>
<dbReference type="Gene3D" id="3.20.20.30">
    <property type="entry name" value="Luciferase-like domain"/>
    <property type="match status" value="1"/>
</dbReference>
<dbReference type="NCBIfam" id="TIGR03557">
    <property type="entry name" value="F420_G6P_family"/>
    <property type="match status" value="1"/>
</dbReference>
<organism evidence="3 4">
    <name type="scientific">Paeniroseomonas aquatica</name>
    <dbReference type="NCBI Taxonomy" id="373043"/>
    <lineage>
        <taxon>Bacteria</taxon>
        <taxon>Pseudomonadati</taxon>
        <taxon>Pseudomonadota</taxon>
        <taxon>Alphaproteobacteria</taxon>
        <taxon>Acetobacterales</taxon>
        <taxon>Acetobacteraceae</taxon>
        <taxon>Paeniroseomonas</taxon>
    </lineage>
</organism>
<proteinExistence type="predicted"/>
<dbReference type="GO" id="GO:0016491">
    <property type="term" value="F:oxidoreductase activity"/>
    <property type="evidence" value="ECO:0007669"/>
    <property type="project" value="UniProtKB-KW"/>
</dbReference>
<dbReference type="EMBL" id="JAUFPN010000020">
    <property type="protein sequence ID" value="MDN3563190.1"/>
    <property type="molecule type" value="Genomic_DNA"/>
</dbReference>
<comment type="caution">
    <text evidence="3">The sequence shown here is derived from an EMBL/GenBank/DDBJ whole genome shotgun (WGS) entry which is preliminary data.</text>
</comment>
<accession>A0ABT8A0E3</accession>
<name>A0ABT8A0E3_9PROT</name>